<sequence length="37" mass="4331">MKKEEPLSYARMVGKRLFFFVRCTINIQEGGCFWCAA</sequence>
<protein>
    <submittedName>
        <fullName evidence="1">Uncharacterized protein</fullName>
    </submittedName>
</protein>
<evidence type="ECO:0000313" key="2">
    <source>
        <dbReference type="Proteomes" id="UP000004018"/>
    </source>
</evidence>
<evidence type="ECO:0000313" key="1">
    <source>
        <dbReference type="EMBL" id="EGL40900.1"/>
    </source>
</evidence>
<organism evidence="1 2">
    <name type="scientific">Megasphaera lornae</name>
    <dbReference type="NCBI Taxonomy" id="1000568"/>
    <lineage>
        <taxon>Bacteria</taxon>
        <taxon>Bacillati</taxon>
        <taxon>Bacillota</taxon>
        <taxon>Negativicutes</taxon>
        <taxon>Veillonellales</taxon>
        <taxon>Veillonellaceae</taxon>
        <taxon>Megasphaera</taxon>
    </lineage>
</organism>
<proteinExistence type="predicted"/>
<gene>
    <name evidence="1" type="ORF">HMPREF1039_1088</name>
</gene>
<accession>A0ABN0D0B3</accession>
<reference evidence="1 2" key="1">
    <citation type="submission" date="2011-04" db="EMBL/GenBank/DDBJ databases">
        <authorList>
            <person name="Harkins D.M."/>
            <person name="Madupu R."/>
            <person name="Durkin A.S."/>
            <person name="Torralba M."/>
            <person name="Methe B."/>
            <person name="Sutton G.G."/>
            <person name="Nelson K.E."/>
        </authorList>
    </citation>
    <scope>NUCLEOTIDE SEQUENCE [LARGE SCALE GENOMIC DNA]</scope>
    <source>
        <strain evidence="1 2">UPII 199-6</strain>
    </source>
</reference>
<dbReference type="Proteomes" id="UP000004018">
    <property type="component" value="Unassembled WGS sequence"/>
</dbReference>
<keyword evidence="2" id="KW-1185">Reference proteome</keyword>
<comment type="caution">
    <text evidence="1">The sequence shown here is derived from an EMBL/GenBank/DDBJ whole genome shotgun (WGS) entry which is preliminary data.</text>
</comment>
<name>A0ABN0D0B3_9FIRM</name>
<dbReference type="EMBL" id="AFIJ01000020">
    <property type="protein sequence ID" value="EGL40900.1"/>
    <property type="molecule type" value="Genomic_DNA"/>
</dbReference>